<sequence length="296" mass="32493">MSLFEGSGVALVTPFKNNKVDYDKLSELIEFHIENNTDSIIICGTTGESSTMSDCEKKETIKFTVEKVRNRIPVIAGTGGNNTSYSIELSKYAEEVGVDGLLLVTPYYNKATQKGLIEHYKAIASSVNIPIILYNVPGRTGVNILPKTVYELSKVENIKAIKEASGNISQVAEIAKLCGDDFYIYSGNDDMIVPILSLGGKGVISVVANILPKETHEIVTKFINGDVLESKNIQLKMLDLINSLFIEVNPIPIKTAMNVLGMNVGNLRLPLTNMEDNNRSILINAMKEYGVKKWGK</sequence>
<dbReference type="RefSeq" id="WP_032119084.1">
    <property type="nucleotide sequence ID" value="NZ_JACOOO010000001.1"/>
</dbReference>
<comment type="caution">
    <text evidence="12">Was originally thought to be a dihydrodipicolinate synthase (DHDPS), catalyzing the condensation of (S)-aspartate-beta-semialdehyde [(S)-ASA] and pyruvate to dihydrodipicolinate (DHDP). However, it was shown in E.coli that the product of the enzymatic reaction is not dihydrodipicolinate but in fact (4S)-4-hydroxy-2,3,4,5-tetrahydro-(2S)-dipicolinic acid (HTPA), and that the consecutive dehydration reaction leading to DHDP is not spontaneous but catalyzed by DapB.</text>
</comment>
<comment type="pathway">
    <text evidence="2 12">Amino-acid biosynthesis; L-lysine biosynthesis via DAP pathway; (S)-tetrahydrodipicolinate from L-aspartate: step 3/4.</text>
</comment>
<dbReference type="Proteomes" id="UP000596929">
    <property type="component" value="Unassembled WGS sequence"/>
</dbReference>
<dbReference type="PANTHER" id="PTHR12128:SF66">
    <property type="entry name" value="4-HYDROXY-2-OXOGLUTARATE ALDOLASE, MITOCHONDRIAL"/>
    <property type="match status" value="1"/>
</dbReference>
<evidence type="ECO:0000256" key="6">
    <source>
        <dbReference type="ARBA" id="ARBA00022605"/>
    </source>
</evidence>
<dbReference type="PRINTS" id="PR00146">
    <property type="entry name" value="DHPICSNTHASE"/>
</dbReference>
<keyword evidence="9 12" id="KW-0456">Lyase</keyword>
<dbReference type="InterPro" id="IPR002220">
    <property type="entry name" value="DapA-like"/>
</dbReference>
<evidence type="ECO:0000256" key="8">
    <source>
        <dbReference type="ARBA" id="ARBA00023154"/>
    </source>
</evidence>
<comment type="similarity">
    <text evidence="3 12 13">Belongs to the DapA family.</text>
</comment>
<evidence type="ECO:0000256" key="13">
    <source>
        <dbReference type="PIRNR" id="PIRNR001365"/>
    </source>
</evidence>
<dbReference type="InterPro" id="IPR020625">
    <property type="entry name" value="Schiff_base-form_aldolases_AS"/>
</dbReference>
<gene>
    <name evidence="12" type="primary">dapA</name>
    <name evidence="14" type="ORF">H8S20_00395</name>
</gene>
<dbReference type="GO" id="GO:0008840">
    <property type="term" value="F:4-hydroxy-tetrahydrodipicolinate synthase activity"/>
    <property type="evidence" value="ECO:0007669"/>
    <property type="project" value="UniProtKB-EC"/>
</dbReference>
<protein>
    <recommendedName>
        <fullName evidence="4 12">4-hydroxy-tetrahydrodipicolinate synthase</fullName>
        <shortName evidence="12">HTPA synthase</shortName>
        <ecNumber evidence="4 12">4.3.3.7</ecNumber>
    </recommendedName>
</protein>
<dbReference type="Gene3D" id="3.20.20.70">
    <property type="entry name" value="Aldolase class I"/>
    <property type="match status" value="1"/>
</dbReference>
<comment type="caution">
    <text evidence="14">The sequence shown here is derived from an EMBL/GenBank/DDBJ whole genome shotgun (WGS) entry which is preliminary data.</text>
</comment>
<feature type="active site" description="Proton donor/acceptor" evidence="12">
    <location>
        <position position="134"/>
    </location>
</feature>
<evidence type="ECO:0000313" key="14">
    <source>
        <dbReference type="EMBL" id="MBC5627344.1"/>
    </source>
</evidence>
<evidence type="ECO:0000256" key="7">
    <source>
        <dbReference type="ARBA" id="ARBA00022915"/>
    </source>
</evidence>
<comment type="subcellular location">
    <subcellularLocation>
        <location evidence="12">Cytoplasm</location>
    </subcellularLocation>
</comment>
<dbReference type="InterPro" id="IPR013785">
    <property type="entry name" value="Aldolase_TIM"/>
</dbReference>
<dbReference type="Pfam" id="PF00701">
    <property type="entry name" value="DHDPS"/>
    <property type="match status" value="1"/>
</dbReference>
<reference evidence="14 15" key="1">
    <citation type="submission" date="2020-08" db="EMBL/GenBank/DDBJ databases">
        <title>Genome public.</title>
        <authorList>
            <person name="Liu C."/>
            <person name="Sun Q."/>
        </authorList>
    </citation>
    <scope>NUCLEOTIDE SEQUENCE [LARGE SCALE GENOMIC DNA]</scope>
    <source>
        <strain evidence="14 15">NSJ-6</strain>
    </source>
</reference>
<dbReference type="HAMAP" id="MF_00418">
    <property type="entry name" value="DapA"/>
    <property type="match status" value="1"/>
</dbReference>
<dbReference type="SUPFAM" id="SSF51569">
    <property type="entry name" value="Aldolase"/>
    <property type="match status" value="1"/>
</dbReference>
<feature type="binding site" evidence="12">
    <location>
        <position position="46"/>
    </location>
    <ligand>
        <name>pyruvate</name>
        <dbReference type="ChEBI" id="CHEBI:15361"/>
    </ligand>
</feature>
<feature type="binding site" evidence="12">
    <location>
        <position position="204"/>
    </location>
    <ligand>
        <name>pyruvate</name>
        <dbReference type="ChEBI" id="CHEBI:15361"/>
    </ligand>
</feature>
<keyword evidence="10 12" id="KW-0704">Schiff base</keyword>
<name>A0ABR7D7I9_9CLOT</name>
<dbReference type="InterPro" id="IPR020624">
    <property type="entry name" value="Schiff_base-form_aldolases_CS"/>
</dbReference>
<evidence type="ECO:0000256" key="1">
    <source>
        <dbReference type="ARBA" id="ARBA00003294"/>
    </source>
</evidence>
<dbReference type="EMBL" id="JACOOO010000001">
    <property type="protein sequence ID" value="MBC5627344.1"/>
    <property type="molecule type" value="Genomic_DNA"/>
</dbReference>
<evidence type="ECO:0000256" key="9">
    <source>
        <dbReference type="ARBA" id="ARBA00023239"/>
    </source>
</evidence>
<keyword evidence="5 12" id="KW-0963">Cytoplasm</keyword>
<feature type="site" description="Part of a proton relay during catalysis" evidence="12">
    <location>
        <position position="45"/>
    </location>
</feature>
<dbReference type="PROSITE" id="PS00665">
    <property type="entry name" value="DHDPS_1"/>
    <property type="match status" value="1"/>
</dbReference>
<comment type="subunit">
    <text evidence="12">Homotetramer; dimer of dimers.</text>
</comment>
<dbReference type="EC" id="4.3.3.7" evidence="4 12"/>
<dbReference type="CDD" id="cd00950">
    <property type="entry name" value="DHDPS"/>
    <property type="match status" value="1"/>
</dbReference>
<evidence type="ECO:0000256" key="10">
    <source>
        <dbReference type="ARBA" id="ARBA00023270"/>
    </source>
</evidence>
<dbReference type="SMART" id="SM01130">
    <property type="entry name" value="DHDPS"/>
    <property type="match status" value="1"/>
</dbReference>
<accession>A0ABR7D7I9</accession>
<feature type="active site" description="Schiff-base intermediate with substrate" evidence="12">
    <location>
        <position position="162"/>
    </location>
</feature>
<comment type="function">
    <text evidence="1 12">Catalyzes the condensation of (S)-aspartate-beta-semialdehyde [(S)-ASA] and pyruvate to 4-hydroxy-tetrahydrodipicolinate (HTPA).</text>
</comment>
<dbReference type="PROSITE" id="PS00666">
    <property type="entry name" value="DHDPS_2"/>
    <property type="match status" value="1"/>
</dbReference>
<organism evidence="14 15">
    <name type="scientific">Clostridium hominis</name>
    <dbReference type="NCBI Taxonomy" id="2763036"/>
    <lineage>
        <taxon>Bacteria</taxon>
        <taxon>Bacillati</taxon>
        <taxon>Bacillota</taxon>
        <taxon>Clostridia</taxon>
        <taxon>Eubacteriales</taxon>
        <taxon>Clostridiaceae</taxon>
        <taxon>Clostridium</taxon>
    </lineage>
</organism>
<proteinExistence type="inferred from homology"/>
<feature type="site" description="Part of a proton relay during catalysis" evidence="12">
    <location>
        <position position="108"/>
    </location>
</feature>
<evidence type="ECO:0000256" key="3">
    <source>
        <dbReference type="ARBA" id="ARBA00007592"/>
    </source>
</evidence>
<evidence type="ECO:0000256" key="12">
    <source>
        <dbReference type="HAMAP-Rule" id="MF_00418"/>
    </source>
</evidence>
<dbReference type="PANTHER" id="PTHR12128">
    <property type="entry name" value="DIHYDRODIPICOLINATE SYNTHASE"/>
    <property type="match status" value="1"/>
</dbReference>
<evidence type="ECO:0000256" key="4">
    <source>
        <dbReference type="ARBA" id="ARBA00012086"/>
    </source>
</evidence>
<keyword evidence="8 12" id="KW-0457">Lysine biosynthesis</keyword>
<dbReference type="PIRSF" id="PIRSF001365">
    <property type="entry name" value="DHDPS"/>
    <property type="match status" value="1"/>
</dbReference>
<dbReference type="InterPro" id="IPR005263">
    <property type="entry name" value="DapA"/>
</dbReference>
<evidence type="ECO:0000256" key="5">
    <source>
        <dbReference type="ARBA" id="ARBA00022490"/>
    </source>
</evidence>
<comment type="catalytic activity">
    <reaction evidence="11 12">
        <text>L-aspartate 4-semialdehyde + pyruvate = (2S,4S)-4-hydroxy-2,3,4,5-tetrahydrodipicolinate + H2O + H(+)</text>
        <dbReference type="Rhea" id="RHEA:34171"/>
        <dbReference type="ChEBI" id="CHEBI:15361"/>
        <dbReference type="ChEBI" id="CHEBI:15377"/>
        <dbReference type="ChEBI" id="CHEBI:15378"/>
        <dbReference type="ChEBI" id="CHEBI:67139"/>
        <dbReference type="ChEBI" id="CHEBI:537519"/>
        <dbReference type="EC" id="4.3.3.7"/>
    </reaction>
</comment>
<evidence type="ECO:0000256" key="11">
    <source>
        <dbReference type="ARBA" id="ARBA00047836"/>
    </source>
</evidence>
<evidence type="ECO:0000256" key="2">
    <source>
        <dbReference type="ARBA" id="ARBA00005120"/>
    </source>
</evidence>
<keyword evidence="7 12" id="KW-0220">Diaminopimelate biosynthesis</keyword>
<dbReference type="NCBIfam" id="TIGR00674">
    <property type="entry name" value="dapA"/>
    <property type="match status" value="1"/>
</dbReference>
<keyword evidence="15" id="KW-1185">Reference proteome</keyword>
<keyword evidence="6 12" id="KW-0028">Amino-acid biosynthesis</keyword>
<evidence type="ECO:0000313" key="15">
    <source>
        <dbReference type="Proteomes" id="UP000596929"/>
    </source>
</evidence>